<dbReference type="Proteomes" id="UP000198741">
    <property type="component" value="Chromosome I"/>
</dbReference>
<dbReference type="InterPro" id="IPR051678">
    <property type="entry name" value="AGP_Transferase"/>
</dbReference>
<dbReference type="EMBL" id="LT629710">
    <property type="protein sequence ID" value="SDO53094.1"/>
    <property type="molecule type" value="Genomic_DNA"/>
</dbReference>
<dbReference type="SUPFAM" id="SSF56112">
    <property type="entry name" value="Protein kinase-like (PK-like)"/>
    <property type="match status" value="1"/>
</dbReference>
<dbReference type="OrthoDB" id="9797603at2"/>
<dbReference type="Gene3D" id="3.30.200.20">
    <property type="entry name" value="Phosphorylase Kinase, domain 1"/>
    <property type="match status" value="1"/>
</dbReference>
<dbReference type="Pfam" id="PF01636">
    <property type="entry name" value="APH"/>
    <property type="match status" value="1"/>
</dbReference>
<protein>
    <submittedName>
        <fullName evidence="2">Macrolide phosphotransferase</fullName>
    </submittedName>
</protein>
<dbReference type="InterPro" id="IPR011009">
    <property type="entry name" value="Kinase-like_dom_sf"/>
</dbReference>
<evidence type="ECO:0000313" key="2">
    <source>
        <dbReference type="EMBL" id="SDO53094.1"/>
    </source>
</evidence>
<dbReference type="STRING" id="1090615.SAMN04515671_1238"/>
<dbReference type="AlphaFoldDB" id="A0A1H0KAZ4"/>
<dbReference type="InterPro" id="IPR002575">
    <property type="entry name" value="Aminoglycoside_PTrfase"/>
</dbReference>
<keyword evidence="3" id="KW-1185">Reference proteome</keyword>
<dbReference type="GO" id="GO:0016740">
    <property type="term" value="F:transferase activity"/>
    <property type="evidence" value="ECO:0007669"/>
    <property type="project" value="UniProtKB-KW"/>
</dbReference>
<keyword evidence="2" id="KW-0808">Transferase</keyword>
<dbReference type="PANTHER" id="PTHR21310:SF15">
    <property type="entry name" value="AMINOGLYCOSIDE PHOSPHOTRANSFERASE DOMAIN-CONTAINING PROTEIN"/>
    <property type="match status" value="1"/>
</dbReference>
<accession>A0A1H0KAZ4</accession>
<dbReference type="PANTHER" id="PTHR21310">
    <property type="entry name" value="AMINOGLYCOSIDE PHOSPHOTRANSFERASE-RELATED-RELATED"/>
    <property type="match status" value="1"/>
</dbReference>
<feature type="domain" description="Aminoglycoside phosphotransferase" evidence="1">
    <location>
        <begin position="24"/>
        <end position="252"/>
    </location>
</feature>
<name>A0A1H0KAZ4_9ACTN</name>
<evidence type="ECO:0000259" key="1">
    <source>
        <dbReference type="Pfam" id="PF01636"/>
    </source>
</evidence>
<sequence>MTPTVRPWTDLARRAAPQLRLRGVEVIETGWDSRILRAVAASGERWIFRFPRRAEVLPDLARERTLLDLLGGALPVAVPDWQVHARVGPQLVIGYPELPGFPAAEEPLGDGDFDFRIALPPPAVYAGSLGRTLAVLHRLTPPGLPAATAGDLRTVTDRLLRRSADLPVPAVLSAYWQSWIDDDTLWAFEPRLTHGDVHPGHTMIDDAGALVGLIDWTDSGWDDPASDFVDPRHAFGPAFGADLLAAYARAGGVTAGVSDRVIRRQSFGALHAARFGVDHARPELTRRALERMTGQAAHLECGRSPV</sequence>
<gene>
    <name evidence="2" type="ORF">SAMN04515671_1238</name>
</gene>
<evidence type="ECO:0000313" key="3">
    <source>
        <dbReference type="Proteomes" id="UP000198741"/>
    </source>
</evidence>
<reference evidence="2 3" key="1">
    <citation type="submission" date="2016-10" db="EMBL/GenBank/DDBJ databases">
        <authorList>
            <person name="de Groot N.N."/>
        </authorList>
    </citation>
    <scope>NUCLEOTIDE SEQUENCE [LARGE SCALE GENOMIC DNA]</scope>
    <source>
        <strain evidence="3">P4-7,KCTC 19426,CECT 7604</strain>
    </source>
</reference>
<dbReference type="RefSeq" id="WP_157695227.1">
    <property type="nucleotide sequence ID" value="NZ_LT629710.1"/>
</dbReference>
<proteinExistence type="predicted"/>
<dbReference type="Gene3D" id="3.90.1200.10">
    <property type="match status" value="1"/>
</dbReference>
<organism evidence="2 3">
    <name type="scientific">Nakamurella panacisegetis</name>
    <dbReference type="NCBI Taxonomy" id="1090615"/>
    <lineage>
        <taxon>Bacteria</taxon>
        <taxon>Bacillati</taxon>
        <taxon>Actinomycetota</taxon>
        <taxon>Actinomycetes</taxon>
        <taxon>Nakamurellales</taxon>
        <taxon>Nakamurellaceae</taxon>
        <taxon>Nakamurella</taxon>
    </lineage>
</organism>